<evidence type="ECO:0000256" key="9">
    <source>
        <dbReference type="ARBA" id="ARBA00023170"/>
    </source>
</evidence>
<feature type="transmembrane region" description="Helical" evidence="13">
    <location>
        <begin position="169"/>
        <end position="195"/>
    </location>
</feature>
<keyword evidence="7 12" id="KW-0297">G-protein coupled receptor</keyword>
<feature type="transmembrane region" description="Helical" evidence="13">
    <location>
        <begin position="85"/>
        <end position="108"/>
    </location>
</feature>
<dbReference type="InterPro" id="IPR007960">
    <property type="entry name" value="TAS2R"/>
</dbReference>
<dbReference type="Pfam" id="PF05296">
    <property type="entry name" value="TAS2R"/>
    <property type="match status" value="1"/>
</dbReference>
<keyword evidence="10 12" id="KW-0807">Transducer</keyword>
<feature type="transmembrane region" description="Helical" evidence="13">
    <location>
        <begin position="6"/>
        <end position="35"/>
    </location>
</feature>
<keyword evidence="15" id="KW-1185">Reference proteome</keyword>
<evidence type="ECO:0000256" key="1">
    <source>
        <dbReference type="ARBA" id="ARBA00004141"/>
    </source>
</evidence>
<feature type="transmembrane region" description="Helical" evidence="13">
    <location>
        <begin position="226"/>
        <end position="250"/>
    </location>
</feature>
<name>A0AAV6ZM49_ENGPU</name>
<dbReference type="GO" id="GO:0033038">
    <property type="term" value="F:bitter taste receptor activity"/>
    <property type="evidence" value="ECO:0007669"/>
    <property type="project" value="InterPro"/>
</dbReference>
<feature type="transmembrane region" description="Helical" evidence="13">
    <location>
        <begin position="256"/>
        <end position="274"/>
    </location>
</feature>
<keyword evidence="8 12" id="KW-0472">Membrane</keyword>
<protein>
    <recommendedName>
        <fullName evidence="12">Taste receptor type 2</fullName>
    </recommendedName>
</protein>
<evidence type="ECO:0000256" key="6">
    <source>
        <dbReference type="ARBA" id="ARBA00022989"/>
    </source>
</evidence>
<keyword evidence="4 12" id="KW-0716">Sensory transduction</keyword>
<evidence type="ECO:0000256" key="5">
    <source>
        <dbReference type="ARBA" id="ARBA00022692"/>
    </source>
</evidence>
<keyword evidence="9 12" id="KW-0675">Receptor</keyword>
<evidence type="ECO:0000256" key="13">
    <source>
        <dbReference type="SAM" id="Phobius"/>
    </source>
</evidence>
<accession>A0AAV6ZM49</accession>
<reference evidence="14" key="1">
    <citation type="thesis" date="2020" institute="ProQuest LLC" country="789 East Eisenhower Parkway, Ann Arbor, MI, USA">
        <title>Comparative Genomics and Chromosome Evolution.</title>
        <authorList>
            <person name="Mudd A.B."/>
        </authorList>
    </citation>
    <scope>NUCLEOTIDE SEQUENCE</scope>
    <source>
        <strain evidence="14">237g6f4</strain>
        <tissue evidence="14">Blood</tissue>
    </source>
</reference>
<evidence type="ECO:0000313" key="15">
    <source>
        <dbReference type="Proteomes" id="UP000824782"/>
    </source>
</evidence>
<keyword evidence="3 12" id="KW-0919">Taste</keyword>
<evidence type="ECO:0000256" key="12">
    <source>
        <dbReference type="RuleBase" id="RU004424"/>
    </source>
</evidence>
<evidence type="ECO:0000256" key="8">
    <source>
        <dbReference type="ARBA" id="ARBA00023136"/>
    </source>
</evidence>
<evidence type="ECO:0000256" key="10">
    <source>
        <dbReference type="ARBA" id="ARBA00023224"/>
    </source>
</evidence>
<dbReference type="PANTHER" id="PTHR11394:SF159">
    <property type="entry name" value="TASTE RECEPTOR TYPE 2"/>
    <property type="match status" value="1"/>
</dbReference>
<dbReference type="PANTHER" id="PTHR11394">
    <property type="entry name" value="TASTE RECEPTOR TYPE 2"/>
    <property type="match status" value="1"/>
</dbReference>
<organism evidence="14 15">
    <name type="scientific">Engystomops pustulosus</name>
    <name type="common">Tungara frog</name>
    <name type="synonym">Physalaemus pustulosus</name>
    <dbReference type="NCBI Taxonomy" id="76066"/>
    <lineage>
        <taxon>Eukaryota</taxon>
        <taxon>Metazoa</taxon>
        <taxon>Chordata</taxon>
        <taxon>Craniata</taxon>
        <taxon>Vertebrata</taxon>
        <taxon>Euteleostomi</taxon>
        <taxon>Amphibia</taxon>
        <taxon>Batrachia</taxon>
        <taxon>Anura</taxon>
        <taxon>Neobatrachia</taxon>
        <taxon>Hyloidea</taxon>
        <taxon>Leptodactylidae</taxon>
        <taxon>Leiuperinae</taxon>
        <taxon>Engystomops</taxon>
    </lineage>
</organism>
<keyword evidence="5 12" id="KW-0812">Transmembrane</keyword>
<evidence type="ECO:0000256" key="11">
    <source>
        <dbReference type="RuleBase" id="RU004423"/>
    </source>
</evidence>
<dbReference type="AlphaFoldDB" id="A0AAV6ZM49"/>
<dbReference type="Proteomes" id="UP000824782">
    <property type="component" value="Unassembled WGS sequence"/>
</dbReference>
<comment type="similarity">
    <text evidence="2 11">Belongs to the G-protein coupled receptor T2R family.</text>
</comment>
<keyword evidence="6 13" id="KW-1133">Transmembrane helix</keyword>
<dbReference type="EMBL" id="WNYA01000400">
    <property type="protein sequence ID" value="KAG8548477.1"/>
    <property type="molecule type" value="Genomic_DNA"/>
</dbReference>
<comment type="caution">
    <text evidence="14">The sequence shown here is derived from an EMBL/GenBank/DDBJ whole genome shotgun (WGS) entry which is preliminary data.</text>
</comment>
<sequence length="294" mass="34431">MEELLWIFVLVVQLLSLLITFPGYMFILVVNILGYRKNKRLDISDQLISGISLFNLAHRFLHVSLDFFEFSNEFLVSVNYKIYTNILYLSLIFCTLLFSTLLAVYYCLKIVNINHNVYIYIQRMFPKTFPWILLPSIFSSVLISIPAALRLTRKPFVNSTGATQKSENLLYLVPYNLFSSLCFLLFFSSALNIILSLRRHIKQMHSNTRQFRAETVKVHVNALKKVFSLLTFNIFYFALQTFVVIGLLYFQWLTCLPFLYSLCHIIGVIIFVLVSSKMQKKLRTLWVHCHQCIK</sequence>
<comment type="subcellular location">
    <subcellularLocation>
        <location evidence="1 12">Membrane</location>
        <topology evidence="1 12">Multi-pass membrane protein</topology>
    </subcellularLocation>
</comment>
<evidence type="ECO:0000256" key="2">
    <source>
        <dbReference type="ARBA" id="ARBA00007376"/>
    </source>
</evidence>
<evidence type="ECO:0000256" key="7">
    <source>
        <dbReference type="ARBA" id="ARBA00023040"/>
    </source>
</evidence>
<dbReference type="GO" id="GO:0004930">
    <property type="term" value="F:G protein-coupled receptor activity"/>
    <property type="evidence" value="ECO:0007669"/>
    <property type="project" value="UniProtKB-KW"/>
</dbReference>
<dbReference type="GO" id="GO:0016020">
    <property type="term" value="C:membrane"/>
    <property type="evidence" value="ECO:0007669"/>
    <property type="project" value="UniProtKB-SubCell"/>
</dbReference>
<feature type="transmembrane region" description="Helical" evidence="13">
    <location>
        <begin position="129"/>
        <end position="149"/>
    </location>
</feature>
<evidence type="ECO:0000256" key="3">
    <source>
        <dbReference type="ARBA" id="ARBA00022480"/>
    </source>
</evidence>
<evidence type="ECO:0000256" key="4">
    <source>
        <dbReference type="ARBA" id="ARBA00022606"/>
    </source>
</evidence>
<evidence type="ECO:0000313" key="14">
    <source>
        <dbReference type="EMBL" id="KAG8548477.1"/>
    </source>
</evidence>
<proteinExistence type="inferred from homology"/>
<dbReference type="SUPFAM" id="SSF81321">
    <property type="entry name" value="Family A G protein-coupled receptor-like"/>
    <property type="match status" value="1"/>
</dbReference>
<gene>
    <name evidence="14" type="ORF">GDO81_025248</name>
</gene>